<keyword evidence="2" id="KW-1185">Reference proteome</keyword>
<dbReference type="AlphaFoldDB" id="A0A3P7IGH0"/>
<evidence type="ECO:0000313" key="2">
    <source>
        <dbReference type="Proteomes" id="UP000270094"/>
    </source>
</evidence>
<reference evidence="1 2" key="1">
    <citation type="submission" date="2018-11" db="EMBL/GenBank/DDBJ databases">
        <authorList>
            <consortium name="Pathogen Informatics"/>
        </authorList>
    </citation>
    <scope>NUCLEOTIDE SEQUENCE [LARGE SCALE GENOMIC DNA]</scope>
</reference>
<protein>
    <submittedName>
        <fullName evidence="1">Uncharacterized protein</fullName>
    </submittedName>
</protein>
<dbReference type="EMBL" id="UYYB01024734">
    <property type="protein sequence ID" value="VDM72301.1"/>
    <property type="molecule type" value="Genomic_DNA"/>
</dbReference>
<name>A0A3P7IGH0_STRVU</name>
<accession>A0A3P7IGH0</accession>
<proteinExistence type="predicted"/>
<sequence length="124" mass="13109">MEIKCGENFSELLDDIARYGSGWGTEGSGVVPCEDMNCPPGSVCELGTIICPFEPPCFTFPTRCVPYQAPCGISFMFKGGEFSGSGEEEGSGSGSGECPVGLESAKCGNVCFEDCEIVSFRLMN</sequence>
<evidence type="ECO:0000313" key="1">
    <source>
        <dbReference type="EMBL" id="VDM72301.1"/>
    </source>
</evidence>
<organism evidence="1 2">
    <name type="scientific">Strongylus vulgaris</name>
    <name type="common">Blood worm</name>
    <dbReference type="NCBI Taxonomy" id="40348"/>
    <lineage>
        <taxon>Eukaryota</taxon>
        <taxon>Metazoa</taxon>
        <taxon>Ecdysozoa</taxon>
        <taxon>Nematoda</taxon>
        <taxon>Chromadorea</taxon>
        <taxon>Rhabditida</taxon>
        <taxon>Rhabditina</taxon>
        <taxon>Rhabditomorpha</taxon>
        <taxon>Strongyloidea</taxon>
        <taxon>Strongylidae</taxon>
        <taxon>Strongylus</taxon>
    </lineage>
</organism>
<dbReference type="Proteomes" id="UP000270094">
    <property type="component" value="Unassembled WGS sequence"/>
</dbReference>
<gene>
    <name evidence="1" type="ORF">SVUK_LOCUS7299</name>
</gene>